<organism evidence="1">
    <name type="scientific">Blackfly microvirus SF02</name>
    <dbReference type="NCBI Taxonomy" id="2576452"/>
    <lineage>
        <taxon>Viruses</taxon>
        <taxon>Monodnaviria</taxon>
        <taxon>Sangervirae</taxon>
        <taxon>Phixviricota</taxon>
        <taxon>Malgrandaviricetes</taxon>
        <taxon>Petitvirales</taxon>
        <taxon>Microviridae</taxon>
        <taxon>Microvirus</taxon>
    </lineage>
</organism>
<dbReference type="Proteomes" id="UP000323352">
    <property type="component" value="Segment"/>
</dbReference>
<accession>A0A4P8PKW2</accession>
<name>A0A4P8PKW2_9VIRU</name>
<dbReference type="InterPro" id="IPR046781">
    <property type="entry name" value="Phage_ORF5"/>
</dbReference>
<protein>
    <submittedName>
        <fullName evidence="1">Nonstructural protein</fullName>
    </submittedName>
</protein>
<sequence length="84" mass="9356">MMLDIFAVLDKKANAFGNPFTAPNLSTGIRSFKYAANDKTTEIGRFPEDFSLYHLGSFDTQTAKIDLMIEPFLLTPAQPLVEVI</sequence>
<evidence type="ECO:0000313" key="1">
    <source>
        <dbReference type="EMBL" id="QCQ85107.1"/>
    </source>
</evidence>
<reference evidence="1" key="1">
    <citation type="submission" date="2018-12" db="EMBL/GenBank/DDBJ databases">
        <title>Singled stranded DNA viruses identified in blackflies (Austrosimulium ungulatum) sampled in New Zealand.</title>
        <authorList>
            <person name="Kraberger S."/>
            <person name="Fontenele R.S."/>
            <person name="Schmidlin K."/>
            <person name="Walters M."/>
            <person name="Varsani A."/>
        </authorList>
    </citation>
    <scope>NUCLEOTIDE SEQUENCE [LARGE SCALE GENOMIC DNA]</scope>
    <source>
        <strain evidence="1">188</strain>
    </source>
</reference>
<dbReference type="Pfam" id="PF20577">
    <property type="entry name" value="Phage_ORF5"/>
    <property type="match status" value="1"/>
</dbReference>
<dbReference type="EMBL" id="MK249226">
    <property type="protein sequence ID" value="QCQ85107.1"/>
    <property type="molecule type" value="Genomic_DNA"/>
</dbReference>
<proteinExistence type="predicted"/>